<dbReference type="NCBIfam" id="NF007103">
    <property type="entry name" value="PRK09552.1"/>
    <property type="match status" value="1"/>
</dbReference>
<dbReference type="GO" id="GO:0043716">
    <property type="term" value="F:2-hydroxy-3-keto-5-methylthiopentenyl-1-phosphate phosphatase activity"/>
    <property type="evidence" value="ECO:0007669"/>
    <property type="project" value="UniProtKB-UniRule"/>
</dbReference>
<keyword evidence="6" id="KW-1185">Reference proteome</keyword>
<organism evidence="5 6">
    <name type="scientific">Paenisporosarcina antarctica</name>
    <dbReference type="NCBI Taxonomy" id="417367"/>
    <lineage>
        <taxon>Bacteria</taxon>
        <taxon>Bacillati</taxon>
        <taxon>Bacillota</taxon>
        <taxon>Bacilli</taxon>
        <taxon>Bacillales</taxon>
        <taxon>Caryophanaceae</taxon>
        <taxon>Paenisporosarcina</taxon>
    </lineage>
</organism>
<keyword evidence="1 4" id="KW-0028">Amino-acid biosynthesis</keyword>
<gene>
    <name evidence="4" type="primary">mtnX</name>
    <name evidence="5" type="ORF">E2636_08750</name>
</gene>
<dbReference type="RefSeq" id="WP_134209863.1">
    <property type="nucleotide sequence ID" value="NZ_CP038015.1"/>
</dbReference>
<reference evidence="5 6" key="1">
    <citation type="submission" date="2019-03" db="EMBL/GenBank/DDBJ databases">
        <title>Complete genome sequence of Paenisporosarcina antarctica CGMCC 1.6503T.</title>
        <authorList>
            <person name="Rong J.-C."/>
            <person name="Chi N.-Y."/>
            <person name="Zhang Q.-F."/>
        </authorList>
    </citation>
    <scope>NUCLEOTIDE SEQUENCE [LARGE SCALE GENOMIC DNA]</scope>
    <source>
        <strain evidence="5 6">CGMCC 1.6503</strain>
    </source>
</reference>
<dbReference type="CDD" id="cd07524">
    <property type="entry name" value="HAD_Pase"/>
    <property type="match status" value="1"/>
</dbReference>
<dbReference type="EC" id="3.1.3.87" evidence="4"/>
<dbReference type="UniPathway" id="UPA00904">
    <property type="reaction ID" value="UER00877"/>
</dbReference>
<keyword evidence="2 4" id="KW-0378">Hydrolase</keyword>
<name>A0A4P7A058_9BACL</name>
<evidence type="ECO:0000256" key="4">
    <source>
        <dbReference type="HAMAP-Rule" id="MF_01680"/>
    </source>
</evidence>
<evidence type="ECO:0000256" key="3">
    <source>
        <dbReference type="ARBA" id="ARBA00023167"/>
    </source>
</evidence>
<sequence length="221" mass="25078">MKNLTIFCDFDGTITTQDNIIHIMKKFNPPEWESIKDNILAQNISIEEGVRKMFSLLPSSLKDEVISYVLKEAQIREGFGSFVVFTKKYNIQLYIVSGGIDFFVKPLLEPYGPFEDIYCNIADFSEDTIKIIFPFGCDETCPSQGCGCCKPSIMRNRLPKDATSIVIGDSITDLEAAKLADIVIARDFLVEKCEELRLPYEKYESFHDVITIIETRLGVKS</sequence>
<dbReference type="SUPFAM" id="SSF56784">
    <property type="entry name" value="HAD-like"/>
    <property type="match status" value="1"/>
</dbReference>
<protein>
    <recommendedName>
        <fullName evidence="4">2-hydroxy-3-keto-5-methylthiopentenyl-1-phosphate phosphatase</fullName>
        <shortName evidence="4">HK-MTPenyl-1-P phosphatase</shortName>
        <ecNumber evidence="4">3.1.3.87</ecNumber>
    </recommendedName>
</protein>
<comment type="pathway">
    <text evidence="4">Amino-acid biosynthesis; L-methionine biosynthesis via salvage pathway; L-methionine from S-methyl-5-thio-alpha-D-ribose 1-phosphate: step 4/6.</text>
</comment>
<evidence type="ECO:0000313" key="6">
    <source>
        <dbReference type="Proteomes" id="UP000294292"/>
    </source>
</evidence>
<dbReference type="HAMAP" id="MF_01680">
    <property type="entry name" value="Salvage_MtnX"/>
    <property type="match status" value="1"/>
</dbReference>
<accession>A0A4P7A058</accession>
<evidence type="ECO:0000256" key="2">
    <source>
        <dbReference type="ARBA" id="ARBA00022801"/>
    </source>
</evidence>
<dbReference type="GO" id="GO:0019509">
    <property type="term" value="P:L-methionine salvage from methylthioadenosine"/>
    <property type="evidence" value="ECO:0007669"/>
    <property type="project" value="UniProtKB-UniRule"/>
</dbReference>
<dbReference type="InterPro" id="IPR050849">
    <property type="entry name" value="HAD-like_hydrolase_phosphatase"/>
</dbReference>
<proteinExistence type="inferred from homology"/>
<keyword evidence="3 4" id="KW-0486">Methionine biosynthesis</keyword>
<dbReference type="PANTHER" id="PTHR28181">
    <property type="entry name" value="UPF0655 PROTEIN YCR015C"/>
    <property type="match status" value="1"/>
</dbReference>
<dbReference type="NCBIfam" id="TIGR03333">
    <property type="entry name" value="salvage_mtnX"/>
    <property type="match status" value="1"/>
</dbReference>
<dbReference type="AlphaFoldDB" id="A0A4P7A058"/>
<dbReference type="InterPro" id="IPR023214">
    <property type="entry name" value="HAD_sf"/>
</dbReference>
<dbReference type="Pfam" id="PF12710">
    <property type="entry name" value="HAD"/>
    <property type="match status" value="1"/>
</dbReference>
<dbReference type="NCBIfam" id="TIGR01489">
    <property type="entry name" value="DKMTPPase-SF"/>
    <property type="match status" value="1"/>
</dbReference>
<dbReference type="InterPro" id="IPR017718">
    <property type="entry name" value="HAD-SF_hydro_IB_MtnX"/>
</dbReference>
<dbReference type="InterPro" id="IPR036412">
    <property type="entry name" value="HAD-like_sf"/>
</dbReference>
<dbReference type="NCBIfam" id="TIGR01488">
    <property type="entry name" value="HAD-SF-IB"/>
    <property type="match status" value="1"/>
</dbReference>
<dbReference type="EMBL" id="CP038015">
    <property type="protein sequence ID" value="QBP41216.1"/>
    <property type="molecule type" value="Genomic_DNA"/>
</dbReference>
<dbReference type="Gene3D" id="3.40.50.1000">
    <property type="entry name" value="HAD superfamily/HAD-like"/>
    <property type="match status" value="1"/>
</dbReference>
<comment type="catalytic activity">
    <reaction evidence="4">
        <text>2-hydroxy-5-methylsulfanyl-3-oxopent-1-enyl phosphate + H2O = 1,2-dihydroxy-5-(methylsulfanyl)pent-1-en-3-one + phosphate</text>
        <dbReference type="Rhea" id="RHEA:14481"/>
        <dbReference type="ChEBI" id="CHEBI:15377"/>
        <dbReference type="ChEBI" id="CHEBI:43474"/>
        <dbReference type="ChEBI" id="CHEBI:49252"/>
        <dbReference type="ChEBI" id="CHEBI:59505"/>
        <dbReference type="EC" id="3.1.3.87"/>
    </reaction>
</comment>
<comment type="similarity">
    <text evidence="4">Belongs to the HAD-like hydrolase superfamily. MtnX family.</text>
</comment>
<dbReference type="Gene3D" id="3.90.1470.20">
    <property type="match status" value="1"/>
</dbReference>
<dbReference type="OrthoDB" id="9804940at2"/>
<dbReference type="KEGG" id="panc:E2636_08750"/>
<dbReference type="InterPro" id="IPR006384">
    <property type="entry name" value="HAD_hydro_PyrdxlP_Pase-like"/>
</dbReference>
<dbReference type="Proteomes" id="UP000294292">
    <property type="component" value="Chromosome"/>
</dbReference>
<dbReference type="PANTHER" id="PTHR28181:SF2">
    <property type="entry name" value="PHOSPHORIC MONOESTER HYDROLASE"/>
    <property type="match status" value="1"/>
</dbReference>
<evidence type="ECO:0000313" key="5">
    <source>
        <dbReference type="EMBL" id="QBP41216.1"/>
    </source>
</evidence>
<evidence type="ECO:0000256" key="1">
    <source>
        <dbReference type="ARBA" id="ARBA00022605"/>
    </source>
</evidence>
<comment type="function">
    <text evidence="4">Dephosphorylates 2-hydroxy-3-keto-5-methylthiopentenyl-1-phosphate (HK-MTPenyl-1-P) yielding 1,2-dihydroxy-3-keto-5-methylthiopentene (DHK-MTPene).</text>
</comment>